<dbReference type="SUPFAM" id="SSF100895">
    <property type="entry name" value="Kazal-type serine protease inhibitors"/>
    <property type="match status" value="1"/>
</dbReference>
<evidence type="ECO:0000256" key="3">
    <source>
        <dbReference type="ARBA" id="ARBA00022475"/>
    </source>
</evidence>
<dbReference type="Proteomes" id="UP000735302">
    <property type="component" value="Unassembled WGS sequence"/>
</dbReference>
<feature type="region of interest" description="Disordered" evidence="8">
    <location>
        <begin position="1"/>
        <end position="65"/>
    </location>
</feature>
<dbReference type="GO" id="GO:0015347">
    <property type="term" value="F:sodium-independent organic anion transmembrane transporter activity"/>
    <property type="evidence" value="ECO:0007669"/>
    <property type="project" value="TreeGrafter"/>
</dbReference>
<dbReference type="SUPFAM" id="SSF103473">
    <property type="entry name" value="MFS general substrate transporter"/>
    <property type="match status" value="2"/>
</dbReference>
<accession>A0AAV4D309</accession>
<dbReference type="PANTHER" id="PTHR11388">
    <property type="entry name" value="ORGANIC ANION TRANSPORTER"/>
    <property type="match status" value="1"/>
</dbReference>
<dbReference type="Gene3D" id="3.30.60.30">
    <property type="match status" value="1"/>
</dbReference>
<comment type="similarity">
    <text evidence="2">Belongs to the organo anion transporter (TC 2.A.60) family.</text>
</comment>
<keyword evidence="3" id="KW-1003">Cell membrane</keyword>
<evidence type="ECO:0000256" key="2">
    <source>
        <dbReference type="ARBA" id="ARBA00009657"/>
    </source>
</evidence>
<keyword evidence="4 9" id="KW-0812">Transmembrane</keyword>
<dbReference type="AlphaFoldDB" id="A0AAV4D309"/>
<evidence type="ECO:0000256" key="4">
    <source>
        <dbReference type="ARBA" id="ARBA00022692"/>
    </source>
</evidence>
<evidence type="ECO:0000259" key="10">
    <source>
        <dbReference type="PROSITE" id="PS51465"/>
    </source>
</evidence>
<dbReference type="PROSITE" id="PS51465">
    <property type="entry name" value="KAZAL_2"/>
    <property type="match status" value="1"/>
</dbReference>
<feature type="domain" description="Kazal-like" evidence="10">
    <location>
        <begin position="738"/>
        <end position="788"/>
    </location>
</feature>
<feature type="transmembrane region" description="Helical" evidence="9">
    <location>
        <begin position="454"/>
        <end position="480"/>
    </location>
</feature>
<dbReference type="Pfam" id="PF03137">
    <property type="entry name" value="OATP"/>
    <property type="match status" value="1"/>
</dbReference>
<evidence type="ECO:0000256" key="8">
    <source>
        <dbReference type="SAM" id="MobiDB-lite"/>
    </source>
</evidence>
<feature type="transmembrane region" description="Helical" evidence="9">
    <location>
        <begin position="311"/>
        <end position="332"/>
    </location>
</feature>
<dbReference type="InterPro" id="IPR036259">
    <property type="entry name" value="MFS_trans_sf"/>
</dbReference>
<feature type="transmembrane region" description="Helical" evidence="9">
    <location>
        <begin position="622"/>
        <end position="644"/>
    </location>
</feature>
<feature type="compositionally biased region" description="Acidic residues" evidence="8">
    <location>
        <begin position="51"/>
        <end position="64"/>
    </location>
</feature>
<feature type="region of interest" description="Disordered" evidence="8">
    <location>
        <begin position="993"/>
        <end position="1131"/>
    </location>
</feature>
<feature type="transmembrane region" description="Helical" evidence="9">
    <location>
        <begin position="538"/>
        <end position="560"/>
    </location>
</feature>
<keyword evidence="7" id="KW-1015">Disulfide bond</keyword>
<feature type="compositionally biased region" description="Low complexity" evidence="8">
    <location>
        <begin position="997"/>
        <end position="1007"/>
    </location>
</feature>
<keyword evidence="5 9" id="KW-1133">Transmembrane helix</keyword>
<keyword evidence="6 9" id="KW-0472">Membrane</keyword>
<proteinExistence type="inferred from homology"/>
<protein>
    <submittedName>
        <fullName evidence="11">Solute carrier organic anion transporter family member</fullName>
    </submittedName>
</protein>
<keyword evidence="12" id="KW-1185">Reference proteome</keyword>
<organism evidence="11 12">
    <name type="scientific">Plakobranchus ocellatus</name>
    <dbReference type="NCBI Taxonomy" id="259542"/>
    <lineage>
        <taxon>Eukaryota</taxon>
        <taxon>Metazoa</taxon>
        <taxon>Spiralia</taxon>
        <taxon>Lophotrochozoa</taxon>
        <taxon>Mollusca</taxon>
        <taxon>Gastropoda</taxon>
        <taxon>Heterobranchia</taxon>
        <taxon>Euthyneura</taxon>
        <taxon>Panpulmonata</taxon>
        <taxon>Sacoglossa</taxon>
        <taxon>Placobranchoidea</taxon>
        <taxon>Plakobranchidae</taxon>
        <taxon>Plakobranchus</taxon>
    </lineage>
</organism>
<feature type="transmembrane region" description="Helical" evidence="9">
    <location>
        <begin position="271"/>
        <end position="291"/>
    </location>
</feature>
<feature type="transmembrane region" description="Helical" evidence="9">
    <location>
        <begin position="959"/>
        <end position="983"/>
    </location>
</feature>
<evidence type="ECO:0000256" key="7">
    <source>
        <dbReference type="ARBA" id="ARBA00023157"/>
    </source>
</evidence>
<name>A0AAV4D309_9GAST</name>
<feature type="compositionally biased region" description="Low complexity" evidence="8">
    <location>
        <begin position="397"/>
        <end position="418"/>
    </location>
</feature>
<comment type="caution">
    <text evidence="11">The sequence shown here is derived from an EMBL/GenBank/DDBJ whole genome shotgun (WGS) entry which is preliminary data.</text>
</comment>
<feature type="compositionally biased region" description="Polar residues" evidence="8">
    <location>
        <begin position="17"/>
        <end position="38"/>
    </location>
</feature>
<evidence type="ECO:0000313" key="11">
    <source>
        <dbReference type="EMBL" id="GFO38515.1"/>
    </source>
</evidence>
<dbReference type="NCBIfam" id="TIGR00805">
    <property type="entry name" value="oat"/>
    <property type="match status" value="1"/>
</dbReference>
<dbReference type="GO" id="GO:0043252">
    <property type="term" value="P:sodium-independent organic anion transport"/>
    <property type="evidence" value="ECO:0007669"/>
    <property type="project" value="TreeGrafter"/>
</dbReference>
<feature type="compositionally biased region" description="Polar residues" evidence="8">
    <location>
        <begin position="89"/>
        <end position="102"/>
    </location>
</feature>
<feature type="transmembrane region" description="Helical" evidence="9">
    <location>
        <begin position="161"/>
        <end position="181"/>
    </location>
</feature>
<dbReference type="PANTHER" id="PTHR11388:SF142">
    <property type="entry name" value="SOLUTE CARRIER ORGANIC ANION TRANSPORTER FAMILY MEMBER 5A1"/>
    <property type="match status" value="1"/>
</dbReference>
<dbReference type="InterPro" id="IPR004156">
    <property type="entry name" value="OATP"/>
</dbReference>
<dbReference type="InterPro" id="IPR002350">
    <property type="entry name" value="Kazal_dom"/>
</dbReference>
<dbReference type="Gene3D" id="1.20.1250.20">
    <property type="entry name" value="MFS general substrate transporter like domains"/>
    <property type="match status" value="2"/>
</dbReference>
<comment type="subcellular location">
    <subcellularLocation>
        <location evidence="1">Cell membrane</location>
        <topology evidence="1">Multi-pass membrane protein</topology>
    </subcellularLocation>
</comment>
<feature type="transmembrane region" description="Helical" evidence="9">
    <location>
        <begin position="907"/>
        <end position="928"/>
    </location>
</feature>
<gene>
    <name evidence="11" type="ORF">PoB_006502000</name>
</gene>
<evidence type="ECO:0000256" key="6">
    <source>
        <dbReference type="ARBA" id="ARBA00023136"/>
    </source>
</evidence>
<dbReference type="Pfam" id="PF07648">
    <property type="entry name" value="Kazal_2"/>
    <property type="match status" value="1"/>
</dbReference>
<sequence length="1131" mass="120048">MANGSDSVAHEMDTMLSPPSIQVTPTSKATPTSQTSLTGPFPHSEVKQKEEEGEEEEQGDGDELEASRVALLLASPTVSDLESPGDVSLGQTSVVSDQSRQSQHSRAKLIKSPVEKPVSGENTVVIESGCLDDEDLDEASNRCGIGCWSPPCFQRCANVKVFVAFTCVLGVVSSALTTGYLNSVITTIEKSPKLTIPVNWLISPAVQSQAYNPSELAYIPGSLVPSLKSKENTVVIESGCLDDEDLDEASNRCGIGCWSPPCFQRCANVKVFVAFTCVLGVVSSALTTGYLNSVITTIEKRFEIGSSTSGIIAAAYEFGNLVAVIFVSYLGASRHIPKWIGVGVLVMGVGSILFALPHVIAPKYSVRSGMVSKDRDRGVVTSELLNISSITNSSLPLAYHTSSSSSSSSTSRSSSRSTSLDEENICRAPENGGRPGGERDELCFDKNSAGNWGYVLVLVAAQVLIGAGSTPIMTLGITYVDNHVRKDKSPSYLACIHASSALGPVMGYALGALLLQYYVDTFSHEVPISPSSPRWVGAWWGGFIICSVLLLLLAPIFLAYPRVLVADKRRLLDDKIKGAETTPMGGGAVDVGVPSDGVQSTGYGRSYKEIPRAVLSLIKNPVYTIMLPAICCEICIVSGFVVFLPKYIESQFGTTTSQANLFTGGIGIPGAVIGILVGGQVLKRMALSPKGAIQFVLLLNTAALCGFSFFFFMGCNNLKIAGANFPYFNSSGHKIFEANLTSTCNQNCACSPNNIQPICGVNGITYFSPCHAGCTNLNHFYDAGKEEKSLNYSGCSCISAGAASIIGRSGVSHHTSDSNNHVDGGSVVGGGGGSDGGGDSLTASQTEPEHHEVIIAPMATLGACKNRCKRLLPFLILLVGMTFCVAGTQMPLLMVTLRSVRTMERSFALGLQFVVMRLFAYIPSPIFFGNAIDRTCLLWNVKCDRNGSCLLYDIVHFRFMYIGIAAGLKVISLCFFVAVWYFIRRRTIHEAEAAKQASLPESAPLSSELDEKTCGDDRDKASPLSTQPGDSSNEPNPSNNGNDPGSDLANGSATHEMRQMSSPSPRPGPASGTACANLGISEPSLAHTQNMTGLHEGGPEVGDQAIPERLEVKVGNNVGKPGIPRTNESML</sequence>
<evidence type="ECO:0000313" key="12">
    <source>
        <dbReference type="Proteomes" id="UP000735302"/>
    </source>
</evidence>
<feature type="region of interest" description="Disordered" evidence="8">
    <location>
        <begin position="397"/>
        <end position="439"/>
    </location>
</feature>
<reference evidence="11 12" key="1">
    <citation type="journal article" date="2021" name="Elife">
        <title>Chloroplast acquisition without the gene transfer in kleptoplastic sea slugs, Plakobranchus ocellatus.</title>
        <authorList>
            <person name="Maeda T."/>
            <person name="Takahashi S."/>
            <person name="Yoshida T."/>
            <person name="Shimamura S."/>
            <person name="Takaki Y."/>
            <person name="Nagai Y."/>
            <person name="Toyoda A."/>
            <person name="Suzuki Y."/>
            <person name="Arimoto A."/>
            <person name="Ishii H."/>
            <person name="Satoh N."/>
            <person name="Nishiyama T."/>
            <person name="Hasebe M."/>
            <person name="Maruyama T."/>
            <person name="Minagawa J."/>
            <person name="Obokata J."/>
            <person name="Shigenobu S."/>
        </authorList>
    </citation>
    <scope>NUCLEOTIDE SEQUENCE [LARGE SCALE GENOMIC DNA]</scope>
</reference>
<feature type="transmembrane region" description="Helical" evidence="9">
    <location>
        <begin position="871"/>
        <end position="895"/>
    </location>
</feature>
<dbReference type="GO" id="GO:0016323">
    <property type="term" value="C:basolateral plasma membrane"/>
    <property type="evidence" value="ECO:0007669"/>
    <property type="project" value="TreeGrafter"/>
</dbReference>
<feature type="transmembrane region" description="Helical" evidence="9">
    <location>
        <begin position="492"/>
        <end position="518"/>
    </location>
</feature>
<feature type="region of interest" description="Disordered" evidence="8">
    <location>
        <begin position="77"/>
        <end position="112"/>
    </location>
</feature>
<dbReference type="InterPro" id="IPR036058">
    <property type="entry name" value="Kazal_dom_sf"/>
</dbReference>
<evidence type="ECO:0000256" key="9">
    <source>
        <dbReference type="SAM" id="Phobius"/>
    </source>
</evidence>
<dbReference type="EMBL" id="BLXT01007319">
    <property type="protein sequence ID" value="GFO38515.1"/>
    <property type="molecule type" value="Genomic_DNA"/>
</dbReference>
<feature type="transmembrane region" description="Helical" evidence="9">
    <location>
        <begin position="339"/>
        <end position="360"/>
    </location>
</feature>
<feature type="transmembrane region" description="Helical" evidence="9">
    <location>
        <begin position="659"/>
        <end position="679"/>
    </location>
</feature>
<feature type="compositionally biased region" description="Basic and acidic residues" evidence="8">
    <location>
        <begin position="1009"/>
        <end position="1021"/>
    </location>
</feature>
<feature type="compositionally biased region" description="Low complexity" evidence="8">
    <location>
        <begin position="1028"/>
        <end position="1047"/>
    </location>
</feature>
<evidence type="ECO:0000256" key="5">
    <source>
        <dbReference type="ARBA" id="ARBA00022989"/>
    </source>
</evidence>
<evidence type="ECO:0000256" key="1">
    <source>
        <dbReference type="ARBA" id="ARBA00004651"/>
    </source>
</evidence>
<feature type="transmembrane region" description="Helical" evidence="9">
    <location>
        <begin position="691"/>
        <end position="713"/>
    </location>
</feature>